<name>A0A1F7YNG9_9BACT</name>
<accession>A0A1F7YNG9</accession>
<proteinExistence type="predicted"/>
<evidence type="ECO:0000313" key="1">
    <source>
        <dbReference type="EMBL" id="OGM28876.1"/>
    </source>
</evidence>
<organism evidence="1 2">
    <name type="scientific">Candidatus Woesebacteria bacterium RIFCSPHIGHO2_01_FULL_41_10</name>
    <dbReference type="NCBI Taxonomy" id="1802500"/>
    <lineage>
        <taxon>Bacteria</taxon>
        <taxon>Candidatus Woeseibacteriota</taxon>
    </lineage>
</organism>
<dbReference type="STRING" id="1802500.A2801_02855"/>
<protein>
    <submittedName>
        <fullName evidence="1">Uncharacterized protein</fullName>
    </submittedName>
</protein>
<comment type="caution">
    <text evidence="1">The sequence shown here is derived from an EMBL/GenBank/DDBJ whole genome shotgun (WGS) entry which is preliminary data.</text>
</comment>
<dbReference type="Proteomes" id="UP000177263">
    <property type="component" value="Unassembled WGS sequence"/>
</dbReference>
<dbReference type="AlphaFoldDB" id="A0A1F7YNG9"/>
<gene>
    <name evidence="1" type="ORF">A2801_02855</name>
</gene>
<dbReference type="EMBL" id="MGGM01000023">
    <property type="protein sequence ID" value="OGM28876.1"/>
    <property type="molecule type" value="Genomic_DNA"/>
</dbReference>
<evidence type="ECO:0000313" key="2">
    <source>
        <dbReference type="Proteomes" id="UP000177263"/>
    </source>
</evidence>
<sequence length="84" mass="10122">MMVVMMKQEEQKWTKFFAKAFKEVMLPALDDLKEEMDKRLLKIEENMATKADIDRLERKFNAGQDRLDMHDKRITKLEGRVFKN</sequence>
<reference evidence="1 2" key="1">
    <citation type="journal article" date="2016" name="Nat. Commun.">
        <title>Thousands of microbial genomes shed light on interconnected biogeochemical processes in an aquifer system.</title>
        <authorList>
            <person name="Anantharaman K."/>
            <person name="Brown C.T."/>
            <person name="Hug L.A."/>
            <person name="Sharon I."/>
            <person name="Castelle C.J."/>
            <person name="Probst A.J."/>
            <person name="Thomas B.C."/>
            <person name="Singh A."/>
            <person name="Wilkins M.J."/>
            <person name="Karaoz U."/>
            <person name="Brodie E.L."/>
            <person name="Williams K.H."/>
            <person name="Hubbard S.S."/>
            <person name="Banfield J.F."/>
        </authorList>
    </citation>
    <scope>NUCLEOTIDE SEQUENCE [LARGE SCALE GENOMIC DNA]</scope>
</reference>